<comment type="caution">
    <text evidence="1">The sequence shown here is derived from an EMBL/GenBank/DDBJ whole genome shotgun (WGS) entry which is preliminary data.</text>
</comment>
<organism evidence="1 2">
    <name type="scientific">Camellia lanceoleosa</name>
    <dbReference type="NCBI Taxonomy" id="1840588"/>
    <lineage>
        <taxon>Eukaryota</taxon>
        <taxon>Viridiplantae</taxon>
        <taxon>Streptophyta</taxon>
        <taxon>Embryophyta</taxon>
        <taxon>Tracheophyta</taxon>
        <taxon>Spermatophyta</taxon>
        <taxon>Magnoliopsida</taxon>
        <taxon>eudicotyledons</taxon>
        <taxon>Gunneridae</taxon>
        <taxon>Pentapetalae</taxon>
        <taxon>asterids</taxon>
        <taxon>Ericales</taxon>
        <taxon>Theaceae</taxon>
        <taxon>Camellia</taxon>
    </lineage>
</organism>
<evidence type="ECO:0000313" key="1">
    <source>
        <dbReference type="EMBL" id="KAI8018580.1"/>
    </source>
</evidence>
<sequence length="101" mass="11469">MTTSIAIFLIHFRRGRGAEGCWDSPGFPGSEDTPYQYDVDQEQSDEKHYGQYGICVGVIRILFMESQSYCTRTTMPDADADRREQDCDQDFAEDNTAICHG</sequence>
<dbReference type="EMBL" id="CM045759">
    <property type="protein sequence ID" value="KAI8018580.1"/>
    <property type="molecule type" value="Genomic_DNA"/>
</dbReference>
<accession>A0ACC0HYU6</accession>
<evidence type="ECO:0000313" key="2">
    <source>
        <dbReference type="Proteomes" id="UP001060215"/>
    </source>
</evidence>
<name>A0ACC0HYU6_9ERIC</name>
<gene>
    <name evidence="1" type="ORF">LOK49_LG04G00695</name>
</gene>
<dbReference type="Proteomes" id="UP001060215">
    <property type="component" value="Chromosome 2"/>
</dbReference>
<reference evidence="1 2" key="1">
    <citation type="journal article" date="2022" name="Plant J.">
        <title>Chromosome-level genome of Camellia lanceoleosa provides a valuable resource for understanding genome evolution and self-incompatibility.</title>
        <authorList>
            <person name="Gong W."/>
            <person name="Xiao S."/>
            <person name="Wang L."/>
            <person name="Liao Z."/>
            <person name="Chang Y."/>
            <person name="Mo W."/>
            <person name="Hu G."/>
            <person name="Li W."/>
            <person name="Zhao G."/>
            <person name="Zhu H."/>
            <person name="Hu X."/>
            <person name="Ji K."/>
            <person name="Xiang X."/>
            <person name="Song Q."/>
            <person name="Yuan D."/>
            <person name="Jin S."/>
            <person name="Zhang L."/>
        </authorList>
    </citation>
    <scope>NUCLEOTIDE SEQUENCE [LARGE SCALE GENOMIC DNA]</scope>
    <source>
        <strain evidence="1">SQ_2022a</strain>
    </source>
</reference>
<protein>
    <submittedName>
        <fullName evidence="1">Uncharacterized protein</fullName>
    </submittedName>
</protein>
<proteinExistence type="predicted"/>
<keyword evidence="2" id="KW-1185">Reference proteome</keyword>